<name>E4XK85_OIKDI</name>
<dbReference type="EMBL" id="FN653064">
    <property type="protein sequence ID" value="CBY24872.1"/>
    <property type="molecule type" value="Genomic_DNA"/>
</dbReference>
<feature type="region of interest" description="Disordered" evidence="2">
    <location>
        <begin position="408"/>
        <end position="438"/>
    </location>
</feature>
<evidence type="ECO:0000256" key="1">
    <source>
        <dbReference type="SAM" id="Coils"/>
    </source>
</evidence>
<keyword evidence="1" id="KW-0175">Coiled coil</keyword>
<evidence type="ECO:0000256" key="2">
    <source>
        <dbReference type="SAM" id="MobiDB-lite"/>
    </source>
</evidence>
<feature type="non-terminal residue" evidence="3">
    <location>
        <position position="1"/>
    </location>
</feature>
<dbReference type="InParanoid" id="E4XK85"/>
<feature type="coiled-coil region" evidence="1">
    <location>
        <begin position="15"/>
        <end position="343"/>
    </location>
</feature>
<sequence>SQFSEARKSQLQVIIENQKLTIGSIEDEKTKLEKELKSFRTTRAVGNKELIEKTSECTRLTSELSALEKKIKDQNKKITNLDSERKSLKKISDALAKKLDKSQQENDDQKVKTLTLERRTDSLLDEIKCLKDEIRGKKEELEEEVSKVEGYRSKIGDLELKMQSFDGQIENSTQLIKTLEFDLKCKEKEALDFKEQLSNESNRSEVEKDKCDEISANLESTRSKYLASEQKITELKIALQSAELNSEAKVNHDQRQKEELLQLRKLNRKLDREISMYKEILTTTSSTEAKNTERLVELRKSINELTEQKLDAEAELQKFISENENLKSRVKEFERENTSIKKTVQVNMEAVQSAELERARIELSHERQRAISAEKINEILQNRLRKQAAAEAESNNYSKEIIERLENELSQTRSESRSTLRSSRANSARSAKSGSSINDEISRTIEKIDEMAVQNLDTNFDGVEDLKKQIQAIKDNLENSTVSESSTLMHEVSQFNVELESFLSEADQSHSDTILIDDFKAKLNDIESRLNALPEDI</sequence>
<gene>
    <name evidence="3" type="ORF">GSOID_T00013046001</name>
</gene>
<protein>
    <submittedName>
        <fullName evidence="3">Uncharacterized protein</fullName>
    </submittedName>
</protein>
<evidence type="ECO:0000313" key="4">
    <source>
        <dbReference type="Proteomes" id="UP000001307"/>
    </source>
</evidence>
<accession>E4XK85</accession>
<feature type="compositionally biased region" description="Low complexity" evidence="2">
    <location>
        <begin position="408"/>
        <end position="436"/>
    </location>
</feature>
<dbReference type="Proteomes" id="UP000001307">
    <property type="component" value="Unassembled WGS sequence"/>
</dbReference>
<reference evidence="3 4" key="1">
    <citation type="journal article" date="2010" name="Science">
        <title>Plasticity of animal genome architecture unmasked by rapid evolution of a pelagic tunicate.</title>
        <authorList>
            <person name="Denoeud F."/>
            <person name="Henriet S."/>
            <person name="Mungpakdee S."/>
            <person name="Aury J.M."/>
            <person name="Da Silva C."/>
            <person name="Brinkmann H."/>
            <person name="Mikhaleva J."/>
            <person name="Olsen L.C."/>
            <person name="Jubin C."/>
            <person name="Canestro C."/>
            <person name="Bouquet J.M."/>
            <person name="Danks G."/>
            <person name="Poulain J."/>
            <person name="Campsteijn C."/>
            <person name="Adamski M."/>
            <person name="Cross I."/>
            <person name="Yadetie F."/>
            <person name="Muffato M."/>
            <person name="Louis A."/>
            <person name="Butcher S."/>
            <person name="Tsagkogeorga G."/>
            <person name="Konrad A."/>
            <person name="Singh S."/>
            <person name="Jensen M.F."/>
            <person name="Cong E.H."/>
            <person name="Eikeseth-Otteraa H."/>
            <person name="Noel B."/>
            <person name="Anthouard V."/>
            <person name="Porcel B.M."/>
            <person name="Kachouri-Lafond R."/>
            <person name="Nishino A."/>
            <person name="Ugolini M."/>
            <person name="Chourrout P."/>
            <person name="Nishida H."/>
            <person name="Aasland R."/>
            <person name="Huzurbazar S."/>
            <person name="Westhof E."/>
            <person name="Delsuc F."/>
            <person name="Lehrach H."/>
            <person name="Reinhardt R."/>
            <person name="Weissenbach J."/>
            <person name="Roy S.W."/>
            <person name="Artiguenave F."/>
            <person name="Postlethwait J.H."/>
            <person name="Manak J.R."/>
            <person name="Thompson E.M."/>
            <person name="Jaillon O."/>
            <person name="Du Pasquier L."/>
            <person name="Boudinot P."/>
            <person name="Liberles D.A."/>
            <person name="Volff J.N."/>
            <person name="Philippe H."/>
            <person name="Lenhard B."/>
            <person name="Roest Crollius H."/>
            <person name="Wincker P."/>
            <person name="Chourrout D."/>
        </authorList>
    </citation>
    <scope>NUCLEOTIDE SEQUENCE [LARGE SCALE GENOMIC DNA]</scope>
</reference>
<evidence type="ECO:0000313" key="3">
    <source>
        <dbReference type="EMBL" id="CBY24872.1"/>
    </source>
</evidence>
<dbReference type="OrthoDB" id="10439859at2759"/>
<proteinExistence type="predicted"/>
<keyword evidence="4" id="KW-1185">Reference proteome</keyword>
<organism evidence="3 4">
    <name type="scientific">Oikopleura dioica</name>
    <name type="common">Tunicate</name>
    <dbReference type="NCBI Taxonomy" id="34765"/>
    <lineage>
        <taxon>Eukaryota</taxon>
        <taxon>Metazoa</taxon>
        <taxon>Chordata</taxon>
        <taxon>Tunicata</taxon>
        <taxon>Appendicularia</taxon>
        <taxon>Copelata</taxon>
        <taxon>Oikopleuridae</taxon>
        <taxon>Oikopleura</taxon>
    </lineage>
</organism>
<dbReference type="AlphaFoldDB" id="E4XK85"/>